<dbReference type="EMBL" id="JASNVW010000004">
    <property type="protein sequence ID" value="MDK6029086.1"/>
    <property type="molecule type" value="Genomic_DNA"/>
</dbReference>
<dbReference type="Pfam" id="PF03454">
    <property type="entry name" value="MoeA_C"/>
    <property type="match status" value="1"/>
</dbReference>
<dbReference type="InterPro" id="IPR036425">
    <property type="entry name" value="MoaB/Mog-like_dom_sf"/>
</dbReference>
<evidence type="ECO:0000259" key="4">
    <source>
        <dbReference type="SMART" id="SM00852"/>
    </source>
</evidence>
<feature type="domain" description="MoaB/Mog" evidence="4">
    <location>
        <begin position="177"/>
        <end position="321"/>
    </location>
</feature>
<gene>
    <name evidence="5" type="ORF">QPL79_06890</name>
</gene>
<dbReference type="InterPro" id="IPR036135">
    <property type="entry name" value="MoeA_linker/N_sf"/>
</dbReference>
<keyword evidence="2" id="KW-0501">Molybdenum cofactor biosynthesis</keyword>
<evidence type="ECO:0000256" key="3">
    <source>
        <dbReference type="SAM" id="Phobius"/>
    </source>
</evidence>
<sequence>MKYDYKPIDEALKTLLEYSRLDIGYVETDLIDAIGMVLAEDIYAPIDLPPFDRSAVDGYAVCSDATTSASPSNPIPLKVVVGEALASCDEAIPVATGQRIPKGADAVVMLEDVIRKDNGIYVIKSLPKYANVSRKGEDVKAGEKIASKGEIIKPIHLALFSALGITKLRIFKHVHVGVAATGSEIAEPAYGVRAYDEGLILDSTSILIRSTLSKYRFIKVNWYGFVKDDENEIANIAKMALDENNILILTGGTGPSEQDKTFRAILSIDSNAKVIARGLAMRPGRPTSIVVVKSKPVFLLSGFPVAAYIALNVVVLNFLFRALNIKEELFIEVPAQMTKRISGSIGYDSFIRVKVFKCDEDLCTEPIMIHGSGVLKSLLHSNALLVIPKNVEGFDKGDRVWVKML</sequence>
<dbReference type="PROSITE" id="PS01078">
    <property type="entry name" value="MOCF_BIOSYNTHESIS_1"/>
    <property type="match status" value="1"/>
</dbReference>
<dbReference type="Gene3D" id="2.40.340.10">
    <property type="entry name" value="MoeA, C-terminal, domain IV"/>
    <property type="match status" value="1"/>
</dbReference>
<dbReference type="SMART" id="SM00852">
    <property type="entry name" value="MoCF_biosynth"/>
    <property type="match status" value="1"/>
</dbReference>
<dbReference type="SUPFAM" id="SSF63882">
    <property type="entry name" value="MoeA N-terminal region -like"/>
    <property type="match status" value="1"/>
</dbReference>
<dbReference type="InterPro" id="IPR005111">
    <property type="entry name" value="MoeA_C_domain_IV"/>
</dbReference>
<dbReference type="CDD" id="cd00887">
    <property type="entry name" value="MoeA"/>
    <property type="match status" value="1"/>
</dbReference>
<dbReference type="InterPro" id="IPR001453">
    <property type="entry name" value="MoaB/Mog_dom"/>
</dbReference>
<accession>A0ABD4Z6X5</accession>
<keyword evidence="3" id="KW-0472">Membrane</keyword>
<dbReference type="PANTHER" id="PTHR10192:SF19">
    <property type="entry name" value="MOLYBDOPTERIN BIOSYNTHESIS PROTEIN MJ0666-RELATED"/>
    <property type="match status" value="1"/>
</dbReference>
<keyword evidence="3" id="KW-1133">Transmembrane helix</keyword>
<dbReference type="Pfam" id="PF00994">
    <property type="entry name" value="MoCF_biosynth"/>
    <property type="match status" value="1"/>
</dbReference>
<dbReference type="SUPFAM" id="SSF63867">
    <property type="entry name" value="MoeA C-terminal domain-like"/>
    <property type="match status" value="1"/>
</dbReference>
<comment type="caution">
    <text evidence="5">The sequence shown here is derived from an EMBL/GenBank/DDBJ whole genome shotgun (WGS) entry which is preliminary data.</text>
</comment>
<dbReference type="InterPro" id="IPR008284">
    <property type="entry name" value="MoCF_biosynth_CS"/>
</dbReference>
<comment type="pathway">
    <text evidence="1">Cofactor biosynthesis; molybdopterin biosynthesis.</text>
</comment>
<name>A0ABD4Z6X5_9CREN</name>
<dbReference type="Gene3D" id="2.170.190.11">
    <property type="entry name" value="Molybdopterin biosynthesis moea protein, domain 3"/>
    <property type="match status" value="1"/>
</dbReference>
<keyword evidence="3" id="KW-0812">Transmembrane</keyword>
<evidence type="ECO:0000256" key="2">
    <source>
        <dbReference type="ARBA" id="ARBA00023150"/>
    </source>
</evidence>
<evidence type="ECO:0000313" key="6">
    <source>
        <dbReference type="Proteomes" id="UP001529235"/>
    </source>
</evidence>
<dbReference type="Pfam" id="PF03453">
    <property type="entry name" value="MoeA_N"/>
    <property type="match status" value="1"/>
</dbReference>
<dbReference type="AlphaFoldDB" id="A0ABD4Z6X5"/>
<dbReference type="Gene3D" id="3.90.105.10">
    <property type="entry name" value="Molybdopterin biosynthesis moea protein, domain 2"/>
    <property type="match status" value="1"/>
</dbReference>
<organism evidence="5 6">
    <name type="scientific">Ignisphaera cupida</name>
    <dbReference type="NCBI Taxonomy" id="3050454"/>
    <lineage>
        <taxon>Archaea</taxon>
        <taxon>Thermoproteota</taxon>
        <taxon>Thermoprotei</taxon>
        <taxon>Desulfurococcales</taxon>
        <taxon>Desulfurococcaceae</taxon>
        <taxon>Ignisphaera</taxon>
    </lineage>
</organism>
<dbReference type="Proteomes" id="UP001529235">
    <property type="component" value="Unassembled WGS sequence"/>
</dbReference>
<keyword evidence="6" id="KW-1185">Reference proteome</keyword>
<dbReference type="GO" id="GO:0006777">
    <property type="term" value="P:Mo-molybdopterin cofactor biosynthetic process"/>
    <property type="evidence" value="ECO:0007669"/>
    <property type="project" value="UniProtKB-KW"/>
</dbReference>
<evidence type="ECO:0000256" key="1">
    <source>
        <dbReference type="ARBA" id="ARBA00005046"/>
    </source>
</evidence>
<dbReference type="Gene3D" id="3.40.980.10">
    <property type="entry name" value="MoaB/Mog-like domain"/>
    <property type="match status" value="1"/>
</dbReference>
<dbReference type="SUPFAM" id="SSF53218">
    <property type="entry name" value="Molybdenum cofactor biosynthesis proteins"/>
    <property type="match status" value="1"/>
</dbReference>
<dbReference type="InterPro" id="IPR005110">
    <property type="entry name" value="MoeA_linker/N"/>
</dbReference>
<reference evidence="5 6" key="1">
    <citation type="submission" date="2023-05" db="EMBL/GenBank/DDBJ databases">
        <title>A new hyperthermophilic archaea 'Ignisphaera cupida' sp. nov. and description of the family 'Ignisphaeraceae' fam. nov.</title>
        <authorList>
            <person name="Podosokorskaya O.A."/>
            <person name="Elcheninov A.G."/>
            <person name="Klukina A."/>
            <person name="Merkel A.Y."/>
        </authorList>
    </citation>
    <scope>NUCLEOTIDE SEQUENCE [LARGE SCALE GENOMIC DNA]</scope>
    <source>
        <strain evidence="5 6">4213-co</strain>
    </source>
</reference>
<evidence type="ECO:0000313" key="5">
    <source>
        <dbReference type="EMBL" id="MDK6029086.1"/>
    </source>
</evidence>
<dbReference type="RefSeq" id="WP_285274073.1">
    <property type="nucleotide sequence ID" value="NZ_JASNVW010000004.1"/>
</dbReference>
<dbReference type="InterPro" id="IPR036688">
    <property type="entry name" value="MoeA_C_domain_IV_sf"/>
</dbReference>
<feature type="transmembrane region" description="Helical" evidence="3">
    <location>
        <begin position="297"/>
        <end position="320"/>
    </location>
</feature>
<dbReference type="InterPro" id="IPR038987">
    <property type="entry name" value="MoeA-like"/>
</dbReference>
<protein>
    <submittedName>
        <fullName evidence="5">Molybdopterin molybdotransferase MoeA</fullName>
    </submittedName>
</protein>
<proteinExistence type="predicted"/>
<dbReference type="PANTHER" id="PTHR10192">
    <property type="entry name" value="MOLYBDOPTERIN BIOSYNTHESIS PROTEIN"/>
    <property type="match status" value="1"/>
</dbReference>